<comment type="caution">
    <text evidence="2">The sequence shown here is derived from an EMBL/GenBank/DDBJ whole genome shotgun (WGS) entry which is preliminary data.</text>
</comment>
<evidence type="ECO:0000313" key="2">
    <source>
        <dbReference type="EMBL" id="KAA6390784.1"/>
    </source>
</evidence>
<evidence type="ECO:0000256" key="1">
    <source>
        <dbReference type="SAM" id="MobiDB-lite"/>
    </source>
</evidence>
<evidence type="ECO:0000313" key="3">
    <source>
        <dbReference type="Proteomes" id="UP000324800"/>
    </source>
</evidence>
<organism evidence="2 3">
    <name type="scientific">Streblomastix strix</name>
    <dbReference type="NCBI Taxonomy" id="222440"/>
    <lineage>
        <taxon>Eukaryota</taxon>
        <taxon>Metamonada</taxon>
        <taxon>Preaxostyla</taxon>
        <taxon>Oxymonadida</taxon>
        <taxon>Streblomastigidae</taxon>
        <taxon>Streblomastix</taxon>
    </lineage>
</organism>
<name>A0A5J4W7C8_9EUKA</name>
<proteinExistence type="predicted"/>
<dbReference type="EMBL" id="SNRW01003108">
    <property type="protein sequence ID" value="KAA6390784.1"/>
    <property type="molecule type" value="Genomic_DNA"/>
</dbReference>
<sequence>MPKSFPSILTLAMANASAYILAIYCAVKCYIDSIGGNEAKVEADVTLDAVQGEEARDALSDDGEEIGAEGGSEDSGAQEGKMGRKDFGYSQQKKLLPLDEDCTDDESNDIFQFNKFGDN</sequence>
<dbReference type="AlphaFoldDB" id="A0A5J4W7C8"/>
<accession>A0A5J4W7C8</accession>
<gene>
    <name evidence="2" type="ORF">EZS28_013692</name>
</gene>
<dbReference type="Proteomes" id="UP000324800">
    <property type="component" value="Unassembled WGS sequence"/>
</dbReference>
<reference evidence="2 3" key="1">
    <citation type="submission" date="2019-03" db="EMBL/GenBank/DDBJ databases">
        <title>Single cell metagenomics reveals metabolic interactions within the superorganism composed of flagellate Streblomastix strix and complex community of Bacteroidetes bacteria on its surface.</title>
        <authorList>
            <person name="Treitli S.C."/>
            <person name="Kolisko M."/>
            <person name="Husnik F."/>
            <person name="Keeling P."/>
            <person name="Hampl V."/>
        </authorList>
    </citation>
    <scope>NUCLEOTIDE SEQUENCE [LARGE SCALE GENOMIC DNA]</scope>
    <source>
        <strain evidence="2">ST1C</strain>
    </source>
</reference>
<protein>
    <submittedName>
        <fullName evidence="2">Uncharacterized protein</fullName>
    </submittedName>
</protein>
<feature type="region of interest" description="Disordered" evidence="1">
    <location>
        <begin position="52"/>
        <end position="84"/>
    </location>
</feature>